<dbReference type="PRINTS" id="PR00245">
    <property type="entry name" value="OLFACTORYR"/>
</dbReference>
<dbReference type="InterPro" id="IPR000725">
    <property type="entry name" value="Olfact_rcpt"/>
</dbReference>
<sequence length="320" mass="36291">MEQNFTTTVTEFILLGLCQNPKLRFLLFFIFLFVYMMTWIGNFTIIATVIFDLHLHTPMYFLLANLAFADVTYGSSTVPLMLSGLLTQGMIVSFASCFSQMFFSHLTGGAEVFFLGVMAIDRYIAIHKPLHYTTIMNQSVCMGLVAGAWLGGFIHSIIQIILLVQLPFCGPNKLDNFYCDVPQVIKLVCTETFLLELLTVSNNGLITTLIFIILMLSYTIILIKIRTHITEGKHKAFSTCGAQIVVVCLIFLPSTLIYARPFRTFPWDKSVSVLYTGVTPMLSPLIYTLRNNEMKAAIKRFRKVHFIHIFTLKSPHKVKH</sequence>
<keyword evidence="6 10" id="KW-0472">Membrane</keyword>
<dbReference type="GO" id="GO:0004930">
    <property type="term" value="F:G protein-coupled receptor activity"/>
    <property type="evidence" value="ECO:0007669"/>
    <property type="project" value="UniProtKB-KW"/>
</dbReference>
<evidence type="ECO:0000256" key="1">
    <source>
        <dbReference type="ARBA" id="ARBA00004141"/>
    </source>
</evidence>
<dbReference type="PROSITE" id="PS50262">
    <property type="entry name" value="G_PROTEIN_RECEP_F1_2"/>
    <property type="match status" value="1"/>
</dbReference>
<dbReference type="InterPro" id="IPR000276">
    <property type="entry name" value="GPCR_Rhodpsn"/>
</dbReference>
<dbReference type="FunFam" id="1.20.1070.10:FF:000007">
    <property type="entry name" value="Olfactory receptor"/>
    <property type="match status" value="1"/>
</dbReference>
<dbReference type="Proteomes" id="UP000189705">
    <property type="component" value="Unplaced"/>
</dbReference>
<dbReference type="Gene3D" id="1.20.1070.10">
    <property type="entry name" value="Rhodopsin 7-helix transmembrane proteins"/>
    <property type="match status" value="1"/>
</dbReference>
<feature type="transmembrane region" description="Helical" evidence="10">
    <location>
        <begin position="271"/>
        <end position="289"/>
    </location>
</feature>
<organism evidence="12 13">
    <name type="scientific">Alligator sinensis</name>
    <name type="common">Chinese alligator</name>
    <dbReference type="NCBI Taxonomy" id="38654"/>
    <lineage>
        <taxon>Eukaryota</taxon>
        <taxon>Metazoa</taxon>
        <taxon>Chordata</taxon>
        <taxon>Craniata</taxon>
        <taxon>Vertebrata</taxon>
        <taxon>Euteleostomi</taxon>
        <taxon>Archelosauria</taxon>
        <taxon>Archosauria</taxon>
        <taxon>Crocodylia</taxon>
        <taxon>Alligatoridae</taxon>
        <taxon>Alligatorinae</taxon>
        <taxon>Alligator</taxon>
    </lineage>
</organism>
<keyword evidence="4 10" id="KW-1133">Transmembrane helix</keyword>
<dbReference type="GO" id="GO:0005886">
    <property type="term" value="C:plasma membrane"/>
    <property type="evidence" value="ECO:0007669"/>
    <property type="project" value="UniProtKB-SubCell"/>
</dbReference>
<dbReference type="AlphaFoldDB" id="A0A1U7SEW2"/>
<dbReference type="InterPro" id="IPR017452">
    <property type="entry name" value="GPCR_Rhodpsn_7TM"/>
</dbReference>
<evidence type="ECO:0000256" key="6">
    <source>
        <dbReference type="ARBA" id="ARBA00023136"/>
    </source>
</evidence>
<keyword evidence="7 9" id="KW-0675">Receptor</keyword>
<keyword evidence="8 9" id="KW-0807">Transducer</keyword>
<evidence type="ECO:0000256" key="8">
    <source>
        <dbReference type="ARBA" id="ARBA00023224"/>
    </source>
</evidence>
<feature type="transmembrane region" description="Helical" evidence="10">
    <location>
        <begin position="204"/>
        <end position="225"/>
    </location>
</feature>
<evidence type="ECO:0000256" key="10">
    <source>
        <dbReference type="RuleBase" id="RU363047"/>
    </source>
</evidence>
<evidence type="ECO:0000256" key="4">
    <source>
        <dbReference type="ARBA" id="ARBA00022989"/>
    </source>
</evidence>
<feature type="transmembrane region" description="Helical" evidence="10">
    <location>
        <begin position="102"/>
        <end position="120"/>
    </location>
</feature>
<feature type="transmembrane region" description="Helical" evidence="10">
    <location>
        <begin position="60"/>
        <end position="82"/>
    </location>
</feature>
<dbReference type="GeneID" id="102374106"/>
<dbReference type="GO" id="GO:0004984">
    <property type="term" value="F:olfactory receptor activity"/>
    <property type="evidence" value="ECO:0007669"/>
    <property type="project" value="InterPro"/>
</dbReference>
<evidence type="ECO:0000313" key="12">
    <source>
        <dbReference type="Proteomes" id="UP000189705"/>
    </source>
</evidence>
<feature type="domain" description="G-protein coupled receptors family 1 profile" evidence="11">
    <location>
        <begin position="41"/>
        <end position="287"/>
    </location>
</feature>
<evidence type="ECO:0000256" key="7">
    <source>
        <dbReference type="ARBA" id="ARBA00023170"/>
    </source>
</evidence>
<evidence type="ECO:0000313" key="13">
    <source>
        <dbReference type="RefSeq" id="XP_006036485.2"/>
    </source>
</evidence>
<dbReference type="PROSITE" id="PS00237">
    <property type="entry name" value="G_PROTEIN_RECEP_F1_1"/>
    <property type="match status" value="1"/>
</dbReference>
<comment type="similarity">
    <text evidence="9">Belongs to the G-protein coupled receptor 1 family.</text>
</comment>
<dbReference type="RefSeq" id="XP_006036485.2">
    <property type="nucleotide sequence ID" value="XM_006036423.2"/>
</dbReference>
<evidence type="ECO:0000256" key="5">
    <source>
        <dbReference type="ARBA" id="ARBA00023040"/>
    </source>
</evidence>
<keyword evidence="10" id="KW-1003">Cell membrane</keyword>
<name>A0A1U7SEW2_ALLSI</name>
<dbReference type="Pfam" id="PF13853">
    <property type="entry name" value="7tm_4"/>
    <property type="match status" value="1"/>
</dbReference>
<evidence type="ECO:0000259" key="11">
    <source>
        <dbReference type="PROSITE" id="PS50262"/>
    </source>
</evidence>
<gene>
    <name evidence="13" type="primary">LOC102374106</name>
</gene>
<dbReference type="eggNOG" id="ENOG502SIBY">
    <property type="taxonomic scope" value="Eukaryota"/>
</dbReference>
<evidence type="ECO:0000256" key="9">
    <source>
        <dbReference type="RuleBase" id="RU000688"/>
    </source>
</evidence>
<dbReference type="CDD" id="cd15936">
    <property type="entry name" value="7tmA_OR4D-like"/>
    <property type="match status" value="1"/>
</dbReference>
<accession>A0A1U7SEW2</accession>
<comment type="subcellular location">
    <subcellularLocation>
        <location evidence="10">Cell membrane</location>
        <topology evidence="10">Multi-pass membrane protein</topology>
    </subcellularLocation>
    <subcellularLocation>
        <location evidence="1">Membrane</location>
        <topology evidence="1">Multi-pass membrane protein</topology>
    </subcellularLocation>
</comment>
<protein>
    <recommendedName>
        <fullName evidence="10">Olfactory receptor</fullName>
    </recommendedName>
</protein>
<dbReference type="KEGG" id="asn:102374106"/>
<keyword evidence="12" id="KW-1185">Reference proteome</keyword>
<dbReference type="SUPFAM" id="SSF81321">
    <property type="entry name" value="Family A G protein-coupled receptor-like"/>
    <property type="match status" value="1"/>
</dbReference>
<dbReference type="PANTHER" id="PTHR48002">
    <property type="entry name" value="OLFACTORY RECEPTOR"/>
    <property type="match status" value="1"/>
</dbReference>
<keyword evidence="3 10" id="KW-0552">Olfaction</keyword>
<dbReference type="InParanoid" id="A0A1U7SEW2"/>
<keyword evidence="2 9" id="KW-0812">Transmembrane</keyword>
<dbReference type="PRINTS" id="PR00237">
    <property type="entry name" value="GPCRRHODOPSN"/>
</dbReference>
<evidence type="ECO:0000256" key="2">
    <source>
        <dbReference type="ARBA" id="ARBA00022692"/>
    </source>
</evidence>
<feature type="transmembrane region" description="Helical" evidence="10">
    <location>
        <begin position="140"/>
        <end position="164"/>
    </location>
</feature>
<evidence type="ECO:0000256" key="3">
    <source>
        <dbReference type="ARBA" id="ARBA00022725"/>
    </source>
</evidence>
<reference evidence="13" key="1">
    <citation type="submission" date="2025-08" db="UniProtKB">
        <authorList>
            <consortium name="RefSeq"/>
        </authorList>
    </citation>
    <scope>IDENTIFICATION</scope>
</reference>
<dbReference type="InterPro" id="IPR050427">
    <property type="entry name" value="Olfactory_Receptors"/>
</dbReference>
<keyword evidence="10" id="KW-0716">Sensory transduction</keyword>
<keyword evidence="5 9" id="KW-0297">G-protein coupled receptor</keyword>
<proteinExistence type="inferred from homology"/>
<feature type="transmembrane region" description="Helical" evidence="10">
    <location>
        <begin position="237"/>
        <end position="259"/>
    </location>
</feature>
<feature type="transmembrane region" description="Helical" evidence="10">
    <location>
        <begin position="25"/>
        <end position="53"/>
    </location>
</feature>